<dbReference type="SUPFAM" id="SSF110849">
    <property type="entry name" value="ParB/Sulfiredoxin"/>
    <property type="match status" value="1"/>
</dbReference>
<reference evidence="3 4" key="1">
    <citation type="journal article" date="2024" name="Int. J. Syst. Evol. Microbiol.">
        <title>Lacrimispora brassicae sp. nov. isolated from fermented cabbage, and proposal of Clostridium indicum Gundawar et al. 2019 and Clostridium methoxybenzovorans Mechichi et al. 1999 as heterotypic synonyms of Lacrimispora amygdalina (Parshina et al. 2003) Haas and Blanchard 2020 and Lacrimispora indolis (McClung and McCoy 1957) Haas and Blanchard 2020, respectively.</title>
        <authorList>
            <person name="Kobayashi H."/>
            <person name="Tanizawa Y."/>
            <person name="Sakamoto M."/>
            <person name="Ohkuma M."/>
            <person name="Tohno M."/>
        </authorList>
    </citation>
    <scope>NUCLEOTIDE SEQUENCE [LARGE SCALE GENOMIC DNA]</scope>
    <source>
        <strain evidence="3 4">DSM 12857</strain>
    </source>
</reference>
<evidence type="ECO:0000313" key="4">
    <source>
        <dbReference type="Proteomes" id="UP001419084"/>
    </source>
</evidence>
<dbReference type="InterPro" id="IPR041468">
    <property type="entry name" value="HTH_ParB/Spo0J"/>
</dbReference>
<evidence type="ECO:0000259" key="2">
    <source>
        <dbReference type="SMART" id="SM00470"/>
    </source>
</evidence>
<dbReference type="Gene3D" id="1.10.10.2830">
    <property type="match status" value="1"/>
</dbReference>
<proteinExistence type="inferred from homology"/>
<dbReference type="Pfam" id="PF17762">
    <property type="entry name" value="HTH_ParB"/>
    <property type="match status" value="1"/>
</dbReference>
<comment type="caution">
    <text evidence="3">The sequence shown here is derived from an EMBL/GenBank/DDBJ whole genome shotgun (WGS) entry which is preliminary data.</text>
</comment>
<evidence type="ECO:0000256" key="1">
    <source>
        <dbReference type="ARBA" id="ARBA00006295"/>
    </source>
</evidence>
<dbReference type="Gene3D" id="3.90.1530.30">
    <property type="match status" value="1"/>
</dbReference>
<dbReference type="InterPro" id="IPR050336">
    <property type="entry name" value="Chromosome_partition/occlusion"/>
</dbReference>
<accession>A0ABQ5M0J7</accession>
<organism evidence="3 4">
    <name type="scientific">Lacrimispora amygdalina</name>
    <dbReference type="NCBI Taxonomy" id="253257"/>
    <lineage>
        <taxon>Bacteria</taxon>
        <taxon>Bacillati</taxon>
        <taxon>Bacillota</taxon>
        <taxon>Clostridia</taxon>
        <taxon>Lachnospirales</taxon>
        <taxon>Lachnospiraceae</taxon>
        <taxon>Lacrimispora</taxon>
    </lineage>
</organism>
<dbReference type="NCBIfam" id="TIGR00180">
    <property type="entry name" value="parB_part"/>
    <property type="match status" value="1"/>
</dbReference>
<dbReference type="InterPro" id="IPR036086">
    <property type="entry name" value="ParB/Sulfiredoxin_sf"/>
</dbReference>
<dbReference type="PANTHER" id="PTHR33375">
    <property type="entry name" value="CHROMOSOME-PARTITIONING PROTEIN PARB-RELATED"/>
    <property type="match status" value="1"/>
</dbReference>
<dbReference type="Pfam" id="PF02195">
    <property type="entry name" value="ParB_N"/>
    <property type="match status" value="1"/>
</dbReference>
<dbReference type="RefSeq" id="WP_138205309.1">
    <property type="nucleotide sequence ID" value="NZ_BRPJ01000007.1"/>
</dbReference>
<comment type="similarity">
    <text evidence="1">Belongs to the ParB family.</text>
</comment>
<protein>
    <submittedName>
        <fullName evidence="3">Chromosome partitioning protein</fullName>
    </submittedName>
</protein>
<dbReference type="CDD" id="cd16407">
    <property type="entry name" value="ParB_N_like"/>
    <property type="match status" value="1"/>
</dbReference>
<gene>
    <name evidence="3" type="ORF">LAD12857_04020</name>
</gene>
<dbReference type="SUPFAM" id="SSF109709">
    <property type="entry name" value="KorB DNA-binding domain-like"/>
    <property type="match status" value="1"/>
</dbReference>
<dbReference type="Proteomes" id="UP001419084">
    <property type="component" value="Unassembled WGS sequence"/>
</dbReference>
<dbReference type="InterPro" id="IPR003115">
    <property type="entry name" value="ParB_N"/>
</dbReference>
<dbReference type="SMART" id="SM00470">
    <property type="entry name" value="ParB"/>
    <property type="match status" value="1"/>
</dbReference>
<dbReference type="InterPro" id="IPR004437">
    <property type="entry name" value="ParB/RepB/Spo0J"/>
</dbReference>
<feature type="domain" description="ParB-like N-terminal" evidence="2">
    <location>
        <begin position="5"/>
        <end position="96"/>
    </location>
</feature>
<dbReference type="EMBL" id="BRPJ01000007">
    <property type="protein sequence ID" value="GLB28479.1"/>
    <property type="molecule type" value="Genomic_DNA"/>
</dbReference>
<dbReference type="PANTHER" id="PTHR33375:SF7">
    <property type="entry name" value="CHROMOSOME 2-PARTITIONING PROTEIN PARB-RELATED"/>
    <property type="match status" value="1"/>
</dbReference>
<name>A0ABQ5M0J7_9FIRM</name>
<sequence>MDKIIMVNLNELHDFKNHPFKVEENAELFELTQSIEQEGVIVPLLARPNPYGDGYELIAGHRRKAACNWAGLAKVPVVVRNLDDNQAIIAMVDSNLQRENIRPSEKAYAFKMKLEAMNRQGKRIDSTSVQVEPKPEGGMRSNELLAKQVGESVAQIKRYIRLTNLIPKILDMVDEGKIAFTIAVELSYLKEEEQYELHAVMDLEQCTPSLSQANRMKRMSQSGKLDMDQMYEVLGEEKPNQREQLKINADSLSKYFPSDYTPKQKVELIEKLVKDWHEQQSMEMKPIHKGRGR</sequence>
<evidence type="ECO:0000313" key="3">
    <source>
        <dbReference type="EMBL" id="GLB28479.1"/>
    </source>
</evidence>
<keyword evidence="4" id="KW-1185">Reference proteome</keyword>